<dbReference type="GO" id="GO:0045087">
    <property type="term" value="P:innate immune response"/>
    <property type="evidence" value="ECO:0007669"/>
    <property type="project" value="TreeGrafter"/>
</dbReference>
<dbReference type="InterPro" id="IPR016186">
    <property type="entry name" value="C-type_lectin-like/link_sf"/>
</dbReference>
<reference evidence="4" key="1">
    <citation type="submission" date="2022-11" db="EMBL/GenBank/DDBJ databases">
        <authorList>
            <person name="Kikuchi T."/>
        </authorList>
    </citation>
    <scope>NUCLEOTIDE SEQUENCE</scope>
    <source>
        <strain evidence="4">PS1010</strain>
    </source>
</reference>
<evidence type="ECO:0000313" key="4">
    <source>
        <dbReference type="EMBL" id="CAI5451642.1"/>
    </source>
</evidence>
<dbReference type="PANTHER" id="PTHR23062">
    <property type="entry name" value="HYPOTHETICAL PROTEIN C.ELEGANS"/>
    <property type="match status" value="1"/>
</dbReference>
<evidence type="ECO:0000256" key="2">
    <source>
        <dbReference type="SAM" id="SignalP"/>
    </source>
</evidence>
<comment type="caution">
    <text evidence="4">The sequence shown here is derived from an EMBL/GenBank/DDBJ whole genome shotgun (WGS) entry which is preliminary data.</text>
</comment>
<dbReference type="InterPro" id="IPR001304">
    <property type="entry name" value="C-type_lectin-like"/>
</dbReference>
<name>A0A9P1IWW3_9PELO</name>
<evidence type="ECO:0000313" key="5">
    <source>
        <dbReference type="Proteomes" id="UP001152747"/>
    </source>
</evidence>
<feature type="chain" id="PRO_5040469554" description="C-type lectin domain-containing protein" evidence="2">
    <location>
        <begin position="19"/>
        <end position="199"/>
    </location>
</feature>
<dbReference type="CDD" id="cd00037">
    <property type="entry name" value="CLECT"/>
    <property type="match status" value="1"/>
</dbReference>
<feature type="domain" description="C-type lectin" evidence="3">
    <location>
        <begin position="32"/>
        <end position="147"/>
    </location>
</feature>
<proteinExistence type="predicted"/>
<sequence length="199" mass="22024">MFRLTVFFLGFLAATCSGASQLDCPDLYDIFIYDLCYRIYTTPANYTEAKDNCNIHNRPLAVLHNGYQGSYLASYVNAQTGVNNGAFWIGLQRASNTSKFYWDDGSAMHWNFWNFGYPNGFNQVGVSTLNRRWMTLDESEKHVYACSYDPSQKPITTVSTTLETTTTPSTPAPTTSTVVPTAAPTNAPTTVVQAETTSA</sequence>
<gene>
    <name evidence="4" type="ORF">CAMP_LOCUS14279</name>
</gene>
<keyword evidence="5" id="KW-1185">Reference proteome</keyword>
<dbReference type="Gene3D" id="3.10.100.10">
    <property type="entry name" value="Mannose-Binding Protein A, subunit A"/>
    <property type="match status" value="1"/>
</dbReference>
<evidence type="ECO:0000256" key="1">
    <source>
        <dbReference type="SAM" id="MobiDB-lite"/>
    </source>
</evidence>
<keyword evidence="2" id="KW-0732">Signal</keyword>
<feature type="signal peptide" evidence="2">
    <location>
        <begin position="1"/>
        <end position="18"/>
    </location>
</feature>
<dbReference type="PROSITE" id="PS50041">
    <property type="entry name" value="C_TYPE_LECTIN_2"/>
    <property type="match status" value="1"/>
</dbReference>
<dbReference type="OrthoDB" id="5841082at2759"/>
<dbReference type="InterPro" id="IPR016187">
    <property type="entry name" value="CTDL_fold"/>
</dbReference>
<dbReference type="SUPFAM" id="SSF56436">
    <property type="entry name" value="C-type lectin-like"/>
    <property type="match status" value="1"/>
</dbReference>
<organism evidence="4 5">
    <name type="scientific">Caenorhabditis angaria</name>
    <dbReference type="NCBI Taxonomy" id="860376"/>
    <lineage>
        <taxon>Eukaryota</taxon>
        <taxon>Metazoa</taxon>
        <taxon>Ecdysozoa</taxon>
        <taxon>Nematoda</taxon>
        <taxon>Chromadorea</taxon>
        <taxon>Rhabditida</taxon>
        <taxon>Rhabditina</taxon>
        <taxon>Rhabditomorpha</taxon>
        <taxon>Rhabditoidea</taxon>
        <taxon>Rhabditidae</taxon>
        <taxon>Peloderinae</taxon>
        <taxon>Caenorhabditis</taxon>
    </lineage>
</organism>
<dbReference type="EMBL" id="CANHGI010000005">
    <property type="protein sequence ID" value="CAI5451642.1"/>
    <property type="molecule type" value="Genomic_DNA"/>
</dbReference>
<feature type="compositionally biased region" description="Low complexity" evidence="1">
    <location>
        <begin position="163"/>
        <end position="192"/>
    </location>
</feature>
<accession>A0A9P1IWW3</accession>
<dbReference type="SMART" id="SM00034">
    <property type="entry name" value="CLECT"/>
    <property type="match status" value="1"/>
</dbReference>
<protein>
    <recommendedName>
        <fullName evidence="3">C-type lectin domain-containing protein</fullName>
    </recommendedName>
</protein>
<dbReference type="Pfam" id="PF00059">
    <property type="entry name" value="Lectin_C"/>
    <property type="match status" value="1"/>
</dbReference>
<feature type="region of interest" description="Disordered" evidence="1">
    <location>
        <begin position="163"/>
        <end position="199"/>
    </location>
</feature>
<evidence type="ECO:0000259" key="3">
    <source>
        <dbReference type="PROSITE" id="PS50041"/>
    </source>
</evidence>
<dbReference type="AlphaFoldDB" id="A0A9P1IWW3"/>
<dbReference type="Proteomes" id="UP001152747">
    <property type="component" value="Unassembled WGS sequence"/>
</dbReference>
<dbReference type="PANTHER" id="PTHR23062:SF3">
    <property type="entry name" value="ANF_RECEPTOR DOMAIN-CONTAINING PROTEIN-RELATED"/>
    <property type="match status" value="1"/>
</dbReference>